<evidence type="ECO:0000313" key="2">
    <source>
        <dbReference type="EMBL" id="MBC8558274.1"/>
    </source>
</evidence>
<keyword evidence="1" id="KW-0472">Membrane</keyword>
<keyword evidence="3" id="KW-1185">Reference proteome</keyword>
<keyword evidence="1" id="KW-1133">Transmembrane helix</keyword>
<comment type="caution">
    <text evidence="2">The sequence shown here is derived from an EMBL/GenBank/DDBJ whole genome shotgun (WGS) entry which is preliminary data.</text>
</comment>
<organism evidence="2 3">
    <name type="scientific">Jutongia hominis</name>
    <dbReference type="NCBI Taxonomy" id="2763664"/>
    <lineage>
        <taxon>Bacteria</taxon>
        <taxon>Bacillati</taxon>
        <taxon>Bacillota</taxon>
        <taxon>Clostridia</taxon>
        <taxon>Lachnospirales</taxon>
        <taxon>Lachnospiraceae</taxon>
        <taxon>Jutongia</taxon>
    </lineage>
</organism>
<dbReference type="RefSeq" id="WP_249305706.1">
    <property type="nucleotide sequence ID" value="NZ_JACRSW010000040.1"/>
</dbReference>
<evidence type="ECO:0000313" key="3">
    <source>
        <dbReference type="Proteomes" id="UP000637513"/>
    </source>
</evidence>
<evidence type="ECO:0000256" key="1">
    <source>
        <dbReference type="SAM" id="Phobius"/>
    </source>
</evidence>
<keyword evidence="1" id="KW-0812">Transmembrane</keyword>
<accession>A0ABR7MWT7</accession>
<reference evidence="2 3" key="1">
    <citation type="submission" date="2020-08" db="EMBL/GenBank/DDBJ databases">
        <title>Genome public.</title>
        <authorList>
            <person name="Liu C."/>
            <person name="Sun Q."/>
        </authorList>
    </citation>
    <scope>NUCLEOTIDE SEQUENCE [LARGE SCALE GENOMIC DNA]</scope>
    <source>
        <strain evidence="2 3">BX3</strain>
    </source>
</reference>
<name>A0ABR7MWT7_9FIRM</name>
<dbReference type="EMBL" id="JACRSW010000040">
    <property type="protein sequence ID" value="MBC8558274.1"/>
    <property type="molecule type" value="Genomic_DNA"/>
</dbReference>
<protein>
    <submittedName>
        <fullName evidence="2">Uncharacterized protein</fullName>
    </submittedName>
</protein>
<feature type="transmembrane region" description="Helical" evidence="1">
    <location>
        <begin position="60"/>
        <end position="78"/>
    </location>
</feature>
<sequence>MERREFKNKLREKADIPDVVEEKVSKALRLIHEEKGERGEESDRAVIELQRWEKKTKEKIMAACMIMLLIFGITIWNWDTVKGVAKSFLVHQSVITNDEKVNLKLGYLTVKWPDASEIDPSCGMVKVQSLKKLSQKLEITVLDSDKLRKEHAECSIGLPYDRGGIELTDQGQKYVDEMISVLGPVYRLGNDNKDQKLLNLTLTMYGKRESTKKKMKYIETICGQLVKTGYDKTFGKYYIFSESDETDGSVKGIFQFQNVRYELMGNVSETEMKNAITSFRIKYIQ</sequence>
<dbReference type="Proteomes" id="UP000637513">
    <property type="component" value="Unassembled WGS sequence"/>
</dbReference>
<proteinExistence type="predicted"/>
<gene>
    <name evidence="2" type="ORF">H8700_11260</name>
</gene>